<dbReference type="Gene3D" id="2.120.10.30">
    <property type="entry name" value="TolB, C-terminal domain"/>
    <property type="match status" value="1"/>
</dbReference>
<evidence type="ECO:0000256" key="3">
    <source>
        <dbReference type="ARBA" id="ARBA00022525"/>
    </source>
</evidence>
<evidence type="ECO:0000256" key="1">
    <source>
        <dbReference type="ARBA" id="ARBA00004613"/>
    </source>
</evidence>
<organism evidence="4 5">
    <name type="scientific">Candidula unifasciata</name>
    <dbReference type="NCBI Taxonomy" id="100452"/>
    <lineage>
        <taxon>Eukaryota</taxon>
        <taxon>Metazoa</taxon>
        <taxon>Spiralia</taxon>
        <taxon>Lophotrochozoa</taxon>
        <taxon>Mollusca</taxon>
        <taxon>Gastropoda</taxon>
        <taxon>Heterobranchia</taxon>
        <taxon>Euthyneura</taxon>
        <taxon>Panpulmonata</taxon>
        <taxon>Eupulmonata</taxon>
        <taxon>Stylommatophora</taxon>
        <taxon>Helicina</taxon>
        <taxon>Helicoidea</taxon>
        <taxon>Geomitridae</taxon>
        <taxon>Candidula</taxon>
    </lineage>
</organism>
<dbReference type="AlphaFoldDB" id="A0A8S3YWH8"/>
<comment type="caution">
    <text evidence="4">The sequence shown here is derived from an EMBL/GenBank/DDBJ whole genome shotgun (WGS) entry which is preliminary data.</text>
</comment>
<dbReference type="OrthoDB" id="9977471at2759"/>
<dbReference type="PANTHER" id="PTHR10009">
    <property type="entry name" value="PROTEIN YELLOW-RELATED"/>
    <property type="match status" value="1"/>
</dbReference>
<dbReference type="Proteomes" id="UP000678393">
    <property type="component" value="Unassembled WGS sequence"/>
</dbReference>
<dbReference type="InterPro" id="IPR011042">
    <property type="entry name" value="6-blade_b-propeller_TolB-like"/>
</dbReference>
<reference evidence="4" key="1">
    <citation type="submission" date="2021-04" db="EMBL/GenBank/DDBJ databases">
        <authorList>
            <consortium name="Molecular Ecology Group"/>
        </authorList>
    </citation>
    <scope>NUCLEOTIDE SEQUENCE</scope>
</reference>
<proteinExistence type="inferred from homology"/>
<feature type="non-terminal residue" evidence="4">
    <location>
        <position position="1"/>
    </location>
</feature>
<evidence type="ECO:0000313" key="5">
    <source>
        <dbReference type="Proteomes" id="UP000678393"/>
    </source>
</evidence>
<accession>A0A8S3YWH8</accession>
<gene>
    <name evidence="4" type="ORF">CUNI_LOCUS7115</name>
</gene>
<dbReference type="InterPro" id="IPR017996">
    <property type="entry name" value="MRJP/yellow-related"/>
</dbReference>
<keyword evidence="5" id="KW-1185">Reference proteome</keyword>
<dbReference type="Pfam" id="PF03022">
    <property type="entry name" value="MRJP"/>
    <property type="match status" value="1"/>
</dbReference>
<protein>
    <submittedName>
        <fullName evidence="4">Uncharacterized protein</fullName>
    </submittedName>
</protein>
<evidence type="ECO:0000256" key="2">
    <source>
        <dbReference type="ARBA" id="ARBA00009127"/>
    </source>
</evidence>
<evidence type="ECO:0000313" key="4">
    <source>
        <dbReference type="EMBL" id="CAG5121557.1"/>
    </source>
</evidence>
<comment type="similarity">
    <text evidence="2">Belongs to the major royal jelly protein family.</text>
</comment>
<dbReference type="EMBL" id="CAJHNH020001112">
    <property type="protein sequence ID" value="CAG5121557.1"/>
    <property type="molecule type" value="Genomic_DNA"/>
</dbReference>
<dbReference type="SUPFAM" id="SSF63829">
    <property type="entry name" value="Calcium-dependent phosphotriesterase"/>
    <property type="match status" value="1"/>
</dbReference>
<dbReference type="PANTHER" id="PTHR10009:SF18">
    <property type="entry name" value="PROTEIN YELLOW-LIKE PROTEIN"/>
    <property type="match status" value="1"/>
</dbReference>
<name>A0A8S3YWH8_9EUPU</name>
<comment type="subcellular location">
    <subcellularLocation>
        <location evidence="1">Secreted</location>
    </subcellularLocation>
</comment>
<sequence length="199" mass="22165">DPKSMGPDKDRNITIQGRTYTFSLGIDGIALSPTLNYVYYSSVGSKQLWQIPTWVLRDKDSDFSGNVRLVGSKKSNADGIMFGHRGLYYGALGLNAVFKWDIEMDILSQGVSEGEVTLVTDTPVAQNWESMQWPDGFAFGNPDIENLYFITNRAHLYHAGILDFSGGQGPNFRIFRLPVNDSSYLTSPQHHFPHIGIIG</sequence>
<keyword evidence="3" id="KW-0964">Secreted</keyword>
<dbReference type="GO" id="GO:0005576">
    <property type="term" value="C:extracellular region"/>
    <property type="evidence" value="ECO:0007669"/>
    <property type="project" value="UniProtKB-SubCell"/>
</dbReference>